<dbReference type="PANTHER" id="PTHR12358">
    <property type="entry name" value="SPHINGOSINE KINASE"/>
    <property type="match status" value="1"/>
</dbReference>
<gene>
    <name evidence="12" type="ORF">QPK24_22375</name>
</gene>
<dbReference type="Gene3D" id="3.40.50.10330">
    <property type="entry name" value="Probable inorganic polyphosphate/atp-NAD kinase, domain 1"/>
    <property type="match status" value="1"/>
</dbReference>
<keyword evidence="4" id="KW-0808">Transferase</keyword>
<dbReference type="InterPro" id="IPR016064">
    <property type="entry name" value="NAD/diacylglycerol_kinase_sf"/>
</dbReference>
<keyword evidence="6 12" id="KW-0418">Kinase</keyword>
<comment type="cofactor">
    <cofactor evidence="1">
        <name>Mg(2+)</name>
        <dbReference type="ChEBI" id="CHEBI:18420"/>
    </cofactor>
</comment>
<keyword evidence="3" id="KW-0444">Lipid biosynthesis</keyword>
<evidence type="ECO:0000256" key="1">
    <source>
        <dbReference type="ARBA" id="ARBA00001946"/>
    </source>
</evidence>
<dbReference type="Gene3D" id="2.60.200.40">
    <property type="match status" value="1"/>
</dbReference>
<evidence type="ECO:0000256" key="7">
    <source>
        <dbReference type="ARBA" id="ARBA00022840"/>
    </source>
</evidence>
<evidence type="ECO:0000256" key="5">
    <source>
        <dbReference type="ARBA" id="ARBA00022741"/>
    </source>
</evidence>
<keyword evidence="13" id="KW-1185">Reference proteome</keyword>
<dbReference type="SMART" id="SM00046">
    <property type="entry name" value="DAGKc"/>
    <property type="match status" value="1"/>
</dbReference>
<evidence type="ECO:0000256" key="9">
    <source>
        <dbReference type="ARBA" id="ARBA00023209"/>
    </source>
</evidence>
<feature type="domain" description="DAGKc" evidence="11">
    <location>
        <begin position="1"/>
        <end position="131"/>
    </location>
</feature>
<name>A0ABY8X6G1_9BACL</name>
<dbReference type="RefSeq" id="WP_285744847.1">
    <property type="nucleotide sequence ID" value="NZ_CP127162.1"/>
</dbReference>
<dbReference type="InterPro" id="IPR017438">
    <property type="entry name" value="ATP-NAD_kinase_N"/>
</dbReference>
<evidence type="ECO:0000313" key="12">
    <source>
        <dbReference type="EMBL" id="WIV19031.1"/>
    </source>
</evidence>
<dbReference type="Pfam" id="PF19279">
    <property type="entry name" value="YegS_C"/>
    <property type="match status" value="1"/>
</dbReference>
<keyword evidence="7" id="KW-0067">ATP-binding</keyword>
<keyword evidence="5" id="KW-0547">Nucleotide-binding</keyword>
<keyword evidence="9" id="KW-0594">Phospholipid biosynthesis</keyword>
<comment type="similarity">
    <text evidence="2">Belongs to the diacylglycerol/lipid kinase family.</text>
</comment>
<dbReference type="InterPro" id="IPR001206">
    <property type="entry name" value="Diacylglycerol_kinase_cat_dom"/>
</dbReference>
<dbReference type="NCBIfam" id="TIGR00147">
    <property type="entry name" value="YegS/Rv2252/BmrU family lipid kinase"/>
    <property type="match status" value="1"/>
</dbReference>
<dbReference type="InterPro" id="IPR045540">
    <property type="entry name" value="YegS/DAGK_C"/>
</dbReference>
<dbReference type="SUPFAM" id="SSF111331">
    <property type="entry name" value="NAD kinase/diacylglycerol kinase-like"/>
    <property type="match status" value="1"/>
</dbReference>
<dbReference type="Pfam" id="PF00781">
    <property type="entry name" value="DAGK_cat"/>
    <property type="match status" value="1"/>
</dbReference>
<dbReference type="PANTHER" id="PTHR12358:SF107">
    <property type="entry name" value="LIPID KINASE BMRU-RELATED"/>
    <property type="match status" value="1"/>
</dbReference>
<dbReference type="Proteomes" id="UP001236415">
    <property type="component" value="Chromosome"/>
</dbReference>
<keyword evidence="10" id="KW-1208">Phospholipid metabolism</keyword>
<dbReference type="InterPro" id="IPR050187">
    <property type="entry name" value="Lipid_Phosphate_FormReg"/>
</dbReference>
<organism evidence="12 13">
    <name type="scientific">Paenibacillus polygoni</name>
    <dbReference type="NCBI Taxonomy" id="3050112"/>
    <lineage>
        <taxon>Bacteria</taxon>
        <taxon>Bacillati</taxon>
        <taxon>Bacillota</taxon>
        <taxon>Bacilli</taxon>
        <taxon>Bacillales</taxon>
        <taxon>Paenibacillaceae</taxon>
        <taxon>Paenibacillus</taxon>
    </lineage>
</organism>
<evidence type="ECO:0000256" key="10">
    <source>
        <dbReference type="ARBA" id="ARBA00023264"/>
    </source>
</evidence>
<proteinExistence type="inferred from homology"/>
<evidence type="ECO:0000313" key="13">
    <source>
        <dbReference type="Proteomes" id="UP001236415"/>
    </source>
</evidence>
<dbReference type="PROSITE" id="PS50146">
    <property type="entry name" value="DAGK"/>
    <property type="match status" value="1"/>
</dbReference>
<sequence>MKITKALLIHNDAAGSAAGGLVSSAVAVLAPAIKELDIIQTSGPGDGEKICLERGSEVDAVFILGGDGTVHECINGLTQLIHPPVVGVLPGGTCNDFVRSLGMPVDVTQSARMMLEGRTINIDLGYANGRVFTNFFGVGLITETSENIDPNLKGSLGKLSYFISTLQTIRSAVPFAFEMEADGKLIQDEAVMIYIANGRSLGSSALPFAPDALIDGQFDILIIRQTGLPLLRELLARKPEGEWQPKNDSILYYKARNIKLRTDEKKQADTDGEVYLSTPAQISVLDHKLTFLVGGPDAI</sequence>
<dbReference type="InterPro" id="IPR005218">
    <property type="entry name" value="Diacylglycerol/lipid_kinase"/>
</dbReference>
<evidence type="ECO:0000256" key="4">
    <source>
        <dbReference type="ARBA" id="ARBA00022679"/>
    </source>
</evidence>
<dbReference type="EMBL" id="CP127162">
    <property type="protein sequence ID" value="WIV19031.1"/>
    <property type="molecule type" value="Genomic_DNA"/>
</dbReference>
<protein>
    <submittedName>
        <fullName evidence="12">YegS/Rv2252/BmrU family lipid kinase</fullName>
    </submittedName>
</protein>
<evidence type="ECO:0000256" key="6">
    <source>
        <dbReference type="ARBA" id="ARBA00022777"/>
    </source>
</evidence>
<keyword evidence="8" id="KW-0443">Lipid metabolism</keyword>
<dbReference type="GO" id="GO:0016301">
    <property type="term" value="F:kinase activity"/>
    <property type="evidence" value="ECO:0007669"/>
    <property type="project" value="UniProtKB-KW"/>
</dbReference>
<evidence type="ECO:0000256" key="3">
    <source>
        <dbReference type="ARBA" id="ARBA00022516"/>
    </source>
</evidence>
<evidence type="ECO:0000259" key="11">
    <source>
        <dbReference type="PROSITE" id="PS50146"/>
    </source>
</evidence>
<reference evidence="12 13" key="1">
    <citation type="submission" date="2023-06" db="EMBL/GenBank/DDBJ databases">
        <title>Paenibacillus polygonum sp. nov., an endophytic bacterium, isolated from Polygonum lapathifolium L. in Nanji Wetland National Nature Reserve, South of Poyang Lake, Jiangxi Province, China.</title>
        <authorList>
            <person name="Yu Z."/>
        </authorList>
    </citation>
    <scope>NUCLEOTIDE SEQUENCE [LARGE SCALE GENOMIC DNA]</scope>
    <source>
        <strain evidence="12 13">C31</strain>
    </source>
</reference>
<evidence type="ECO:0000256" key="8">
    <source>
        <dbReference type="ARBA" id="ARBA00023098"/>
    </source>
</evidence>
<accession>A0ABY8X6G1</accession>
<evidence type="ECO:0000256" key="2">
    <source>
        <dbReference type="ARBA" id="ARBA00005983"/>
    </source>
</evidence>